<dbReference type="Gene3D" id="2.60.120.380">
    <property type="match status" value="1"/>
</dbReference>
<reference evidence="2 3" key="1">
    <citation type="submission" date="2019-02" db="EMBL/GenBank/DDBJ databases">
        <title>Deep-cultivation of Planctomycetes and their phenomic and genomic characterization uncovers novel biology.</title>
        <authorList>
            <person name="Wiegand S."/>
            <person name="Jogler M."/>
            <person name="Boedeker C."/>
            <person name="Pinto D."/>
            <person name="Vollmers J."/>
            <person name="Rivas-Marin E."/>
            <person name="Kohn T."/>
            <person name="Peeters S.H."/>
            <person name="Heuer A."/>
            <person name="Rast P."/>
            <person name="Oberbeckmann S."/>
            <person name="Bunk B."/>
            <person name="Jeske O."/>
            <person name="Meyerdierks A."/>
            <person name="Storesund J.E."/>
            <person name="Kallscheuer N."/>
            <person name="Luecker S."/>
            <person name="Lage O.M."/>
            <person name="Pohl T."/>
            <person name="Merkel B.J."/>
            <person name="Hornburger P."/>
            <person name="Mueller R.-W."/>
            <person name="Bruemmer F."/>
            <person name="Labrenz M."/>
            <person name="Spormann A.M."/>
            <person name="Op den Camp H."/>
            <person name="Overmann J."/>
            <person name="Amann R."/>
            <person name="Jetten M.S.M."/>
            <person name="Mascher T."/>
            <person name="Medema M.H."/>
            <person name="Devos D.P."/>
            <person name="Kaster A.-K."/>
            <person name="Ovreas L."/>
            <person name="Rohde M."/>
            <person name="Galperin M.Y."/>
            <person name="Jogler C."/>
        </authorList>
    </citation>
    <scope>NUCLEOTIDE SEQUENCE [LARGE SCALE GENOMIC DNA]</scope>
    <source>
        <strain evidence="2 3">Pla133</strain>
    </source>
</reference>
<dbReference type="Proteomes" id="UP000316921">
    <property type="component" value="Chromosome"/>
</dbReference>
<protein>
    <recommendedName>
        <fullName evidence="4">Peptidase C-terminal archaeal/bacterial domain-containing protein</fullName>
    </recommendedName>
</protein>
<evidence type="ECO:0000313" key="2">
    <source>
        <dbReference type="EMBL" id="QDU68729.1"/>
    </source>
</evidence>
<dbReference type="RefSeq" id="WP_145067989.1">
    <property type="nucleotide sequence ID" value="NZ_CP036287.1"/>
</dbReference>
<organism evidence="2 3">
    <name type="scientific">Engelhardtia mirabilis</name>
    <dbReference type="NCBI Taxonomy" id="2528011"/>
    <lineage>
        <taxon>Bacteria</taxon>
        <taxon>Pseudomonadati</taxon>
        <taxon>Planctomycetota</taxon>
        <taxon>Planctomycetia</taxon>
        <taxon>Planctomycetia incertae sedis</taxon>
        <taxon>Engelhardtia</taxon>
    </lineage>
</organism>
<proteinExistence type="predicted"/>
<gene>
    <name evidence="2" type="ORF">Pla133_38320</name>
</gene>
<dbReference type="KEGG" id="pbap:Pla133_38320"/>
<dbReference type="EMBL" id="CP036287">
    <property type="protein sequence ID" value="QDU68729.1"/>
    <property type="molecule type" value="Genomic_DNA"/>
</dbReference>
<feature type="chain" id="PRO_5022222144" description="Peptidase C-terminal archaeal/bacterial domain-containing protein" evidence="1">
    <location>
        <begin position="21"/>
        <end position="886"/>
    </location>
</feature>
<keyword evidence="1" id="KW-0732">Signal</keyword>
<evidence type="ECO:0000256" key="1">
    <source>
        <dbReference type="SAM" id="SignalP"/>
    </source>
</evidence>
<evidence type="ECO:0000313" key="3">
    <source>
        <dbReference type="Proteomes" id="UP000316921"/>
    </source>
</evidence>
<feature type="signal peptide" evidence="1">
    <location>
        <begin position="1"/>
        <end position="20"/>
    </location>
</feature>
<keyword evidence="3" id="KW-1185">Reference proteome</keyword>
<evidence type="ECO:0008006" key="4">
    <source>
        <dbReference type="Google" id="ProtNLM"/>
    </source>
</evidence>
<accession>A0A518BP24</accession>
<name>A0A518BP24_9BACT</name>
<sequence length="886" mass="92938" precursor="true">MRPTSWLPLCLSILAAPALGAPHDGGGKPRPPVAITYELVAGSAGATTINYAIEPQRQATAIRAQIQLPHGGRVLEQSRAQTAWLDAGQSVTGWARVELPGGPGAKQVEIEANLVIATPDGGIPVAWSEFVTVGTGSLPIDAPLMQRAGVTTREVRARRTREDGDRRERILAPWSESSAPVVRGVFKYVDRDYNIDGWTGAEPERPIRLARLQLIDTASDQVLATGATAMDGSFELPLTGVGAADLLVRCDSVCETFEPALLEATDIDLVPYSVTSATFAGWDLGVELDVGTVVAQKSFSGTKQGSGFAQLDVIVDASLYLEHLGAAPAAAGMRSMWPGGTQSQASGNNVNLANGDGYDDSVLLHELGHVVGFLYSDTDHDGGGHFFGDSDQYPSLSMGEGYASFFGGAVRQFAGVEDPGIYADLKGGPSTGLSSVQLRLDFESGQPWASLIGGEADEVAVCCALWNLVDTAATTDGDTVDDDGIDGSFLFPGGLDGDALLWASYTGQTVLEAEQLNVLDVFEGLFADGHATEYDLLTQAFDEWKIRFYADASEPDGEPSQATPLALGSWTETHTLYASDQDPPVPGDGDEDHYSFWVEAQQLLEVRTRYPQGVADAETYCDPLLVLIGPDGQILELDADSGVGRNALIELATPVAGEYRVVVRSQSPHRRTGSYQLRARVTGAVQPPTLASIAPAAMVTLHDGSLDGITLAGSGLAAITEVKLGSTPIPTFWITGDDQISFLVPLLSELGTLDVVVSGPAGSAQIPIQVSAAPTPTILAGNGTLFWSLDSINVRAAAAPGETLVVVLALEQGVTHLPGLVEFAIGNGTVHPIWFTQLNAAGMAEMAFPLPPELGGGLDVWLQGAAVAPGGPLPLVASNVEPGKIF</sequence>
<dbReference type="AlphaFoldDB" id="A0A518BP24"/>